<organism evidence="1 2">
    <name type="scientific">Meloidogyne enterolobii</name>
    <name type="common">Root-knot nematode worm</name>
    <name type="synonym">Meloidogyne mayaguensis</name>
    <dbReference type="NCBI Taxonomy" id="390850"/>
    <lineage>
        <taxon>Eukaryota</taxon>
        <taxon>Metazoa</taxon>
        <taxon>Ecdysozoa</taxon>
        <taxon>Nematoda</taxon>
        <taxon>Chromadorea</taxon>
        <taxon>Rhabditida</taxon>
        <taxon>Tylenchina</taxon>
        <taxon>Tylenchomorpha</taxon>
        <taxon>Tylenchoidea</taxon>
        <taxon>Meloidogynidae</taxon>
        <taxon>Meloidogyninae</taxon>
        <taxon>Meloidogyne</taxon>
    </lineage>
</organism>
<accession>A0A6V7Y472</accession>
<name>A0A6V7Y472_MELEN</name>
<evidence type="ECO:0000313" key="1">
    <source>
        <dbReference type="EMBL" id="CAD2206443.1"/>
    </source>
</evidence>
<comment type="caution">
    <text evidence="1">The sequence shown here is derived from an EMBL/GenBank/DDBJ whole genome shotgun (WGS) entry which is preliminary data.</text>
</comment>
<protein>
    <submittedName>
        <fullName evidence="1">Uncharacterized protein</fullName>
    </submittedName>
</protein>
<evidence type="ECO:0000313" key="2">
    <source>
        <dbReference type="Proteomes" id="UP000580250"/>
    </source>
</evidence>
<dbReference type="AlphaFoldDB" id="A0A6V7Y472"/>
<gene>
    <name evidence="1" type="ORF">MENT_LOCUS60320</name>
</gene>
<sequence>MSNPCFFSSPSLHFSSKFFFSHSFLCLSSSSFILSSSSLCFFSSSSFLFFSSSFSSSSNFFHSSISFLFLSSRLLSGLTSSSSLILLVGHSSFLTLLIGDLPYSRCPRPYPLPQFPSGFLPQSLLVFLCHSSSTSFLSDISMVGSLIISLTSSS</sequence>
<dbReference type="Proteomes" id="UP000580250">
    <property type="component" value="Unassembled WGS sequence"/>
</dbReference>
<dbReference type="EMBL" id="CAJEWN010003084">
    <property type="protein sequence ID" value="CAD2206443.1"/>
    <property type="molecule type" value="Genomic_DNA"/>
</dbReference>
<reference evidence="1 2" key="1">
    <citation type="submission" date="2020-08" db="EMBL/GenBank/DDBJ databases">
        <authorList>
            <person name="Koutsovoulos G."/>
            <person name="Danchin GJ E."/>
        </authorList>
    </citation>
    <scope>NUCLEOTIDE SEQUENCE [LARGE SCALE GENOMIC DNA]</scope>
</reference>
<proteinExistence type="predicted"/>